<dbReference type="InterPro" id="IPR017853">
    <property type="entry name" value="GH"/>
</dbReference>
<dbReference type="OrthoDB" id="41905at2759"/>
<dbReference type="GO" id="GO:0004521">
    <property type="term" value="F:RNA endonuclease activity"/>
    <property type="evidence" value="ECO:0007669"/>
    <property type="project" value="InterPro"/>
</dbReference>
<evidence type="ECO:0000313" key="7">
    <source>
        <dbReference type="Proteomes" id="UP000230750"/>
    </source>
</evidence>
<keyword evidence="7" id="KW-1185">Reference proteome</keyword>
<evidence type="ECO:0000256" key="5">
    <source>
        <dbReference type="ARBA" id="ARBA00023136"/>
    </source>
</evidence>
<evidence type="ECO:0000256" key="2">
    <source>
        <dbReference type="ARBA" id="ARBA00008458"/>
    </source>
</evidence>
<evidence type="ECO:0000313" key="6">
    <source>
        <dbReference type="EMBL" id="PIK54266.1"/>
    </source>
</evidence>
<dbReference type="AlphaFoldDB" id="A0A2G8L1Y8"/>
<dbReference type="InterPro" id="IPR026770">
    <property type="entry name" value="RNase_K"/>
</dbReference>
<dbReference type="PANTHER" id="PTHR31733">
    <property type="entry name" value="RIBONUCLEASE KAPPA"/>
    <property type="match status" value="1"/>
</dbReference>
<dbReference type="Proteomes" id="UP000230750">
    <property type="component" value="Unassembled WGS sequence"/>
</dbReference>
<dbReference type="GO" id="GO:0016020">
    <property type="term" value="C:membrane"/>
    <property type="evidence" value="ECO:0007669"/>
    <property type="project" value="UniProtKB-SubCell"/>
</dbReference>
<comment type="caution">
    <text evidence="6">The sequence shown here is derived from an EMBL/GenBank/DDBJ whole genome shotgun (WGS) entry which is preliminary data.</text>
</comment>
<evidence type="ECO:0000256" key="1">
    <source>
        <dbReference type="ARBA" id="ARBA00004141"/>
    </source>
</evidence>
<organism evidence="6 7">
    <name type="scientific">Stichopus japonicus</name>
    <name type="common">Sea cucumber</name>
    <dbReference type="NCBI Taxonomy" id="307972"/>
    <lineage>
        <taxon>Eukaryota</taxon>
        <taxon>Metazoa</taxon>
        <taxon>Echinodermata</taxon>
        <taxon>Eleutherozoa</taxon>
        <taxon>Echinozoa</taxon>
        <taxon>Holothuroidea</taxon>
        <taxon>Aspidochirotacea</taxon>
        <taxon>Aspidochirotida</taxon>
        <taxon>Stichopodidae</taxon>
        <taxon>Apostichopus</taxon>
    </lineage>
</organism>
<reference evidence="6 7" key="1">
    <citation type="journal article" date="2017" name="PLoS Biol.">
        <title>The sea cucumber genome provides insights into morphological evolution and visceral regeneration.</title>
        <authorList>
            <person name="Zhang X."/>
            <person name="Sun L."/>
            <person name="Yuan J."/>
            <person name="Sun Y."/>
            <person name="Gao Y."/>
            <person name="Zhang L."/>
            <person name="Li S."/>
            <person name="Dai H."/>
            <person name="Hamel J.F."/>
            <person name="Liu C."/>
            <person name="Yu Y."/>
            <person name="Liu S."/>
            <person name="Lin W."/>
            <person name="Guo K."/>
            <person name="Jin S."/>
            <person name="Xu P."/>
            <person name="Storey K.B."/>
            <person name="Huan P."/>
            <person name="Zhang T."/>
            <person name="Zhou Y."/>
            <person name="Zhang J."/>
            <person name="Lin C."/>
            <person name="Li X."/>
            <person name="Xing L."/>
            <person name="Huo D."/>
            <person name="Sun M."/>
            <person name="Wang L."/>
            <person name="Mercier A."/>
            <person name="Li F."/>
            <person name="Yang H."/>
            <person name="Xiang J."/>
        </authorList>
    </citation>
    <scope>NUCLEOTIDE SEQUENCE [LARGE SCALE GENOMIC DNA]</scope>
    <source>
        <strain evidence="6">Shaxun</strain>
        <tissue evidence="6">Muscle</tissue>
    </source>
</reference>
<comment type="similarity">
    <text evidence="2">Belongs to the RNase K family.</text>
</comment>
<sequence>MAGTLNLVEGPTLSKQWSSRLGPMQQISLTWQASDKMKTRIITAFQLFEENPAIVFTQNFSLAGLSNSSVGNANHLCTSFPSFTVSSDVRKHLGYLSFDQLFMRVQTVASWDLPVKHISNDLYSAPLTIFNETKYTMVLSSFKEFMVSSMFYDGKSDAVQQGIMGMITEIPKGFIQQSVMQFGAGIKETVLQWGKMLRKQYNTKRYTDNDLTLKYIGYWTDAGAFYYYNTETNITYEKTLMDVKDEAEKNYIPYKYYQIDSWWYYKGLISSGVKNWTAMPSVFPHNSRDPATDYAKKNGGAFDFIVEFIRAIPQDEEFWNFLLSSAKKDWGLILYEQDWLNYQFEDMSCTLENVTVARKWLMDMGKGAMRNDLPIQYCMPMARHLLQTVEIPHVTQARASDDYHPGNDQWKIGLTSIIHHALDIRPFKDNFRTNPANDHSPKYQPEPYPGLQTVIAIYSTGPVGPSDRIGFENVTRINRTINSDGLLLQPSRPMMAADDYILGTAFAGKGLGVSERVWSTYSNVSGFIFGAIMAIDVAKPIQVTPENVELEMAGTSYTYMDEAPVFSTKLFDKDHPLTVGPNPEEHYQLWHTAPIFKFNNESWAILGETSKLVPVSPNRFYSITVASEGIHLELHTGAREVIKMMVQTGDTTWELECAGLEAGGRLVIEIKNINVFACVT</sequence>
<keyword evidence="5" id="KW-0472">Membrane</keyword>
<name>A0A2G8L1Y8_STIJA</name>
<evidence type="ECO:0000256" key="4">
    <source>
        <dbReference type="ARBA" id="ARBA00022989"/>
    </source>
</evidence>
<dbReference type="SUPFAM" id="SSF51445">
    <property type="entry name" value="(Trans)glycosidases"/>
    <property type="match status" value="1"/>
</dbReference>
<dbReference type="STRING" id="307972.A0A2G8L1Y8"/>
<comment type="subcellular location">
    <subcellularLocation>
        <location evidence="1">Membrane</location>
        <topology evidence="1">Multi-pass membrane protein</topology>
    </subcellularLocation>
</comment>
<evidence type="ECO:0000256" key="3">
    <source>
        <dbReference type="ARBA" id="ARBA00022692"/>
    </source>
</evidence>
<dbReference type="EMBL" id="MRZV01000256">
    <property type="protein sequence ID" value="PIK54266.1"/>
    <property type="molecule type" value="Genomic_DNA"/>
</dbReference>
<keyword evidence="4" id="KW-1133">Transmembrane helix</keyword>
<keyword evidence="3" id="KW-0812">Transmembrane</keyword>
<proteinExistence type="inferred from homology"/>
<accession>A0A2G8L1Y8</accession>
<protein>
    <submittedName>
        <fullName evidence="6">Uncharacterized protein</fullName>
    </submittedName>
</protein>
<gene>
    <name evidence="6" type="ORF">BSL78_08839</name>
</gene>